<dbReference type="Proteomes" id="UP001174909">
    <property type="component" value="Unassembled WGS sequence"/>
</dbReference>
<proteinExistence type="predicted"/>
<reference evidence="2" key="1">
    <citation type="submission" date="2023-03" db="EMBL/GenBank/DDBJ databases">
        <authorList>
            <person name="Steffen K."/>
            <person name="Cardenas P."/>
        </authorList>
    </citation>
    <scope>NUCLEOTIDE SEQUENCE</scope>
</reference>
<comment type="caution">
    <text evidence="2">The sequence shown here is derived from an EMBL/GenBank/DDBJ whole genome shotgun (WGS) entry which is preliminary data.</text>
</comment>
<feature type="compositionally biased region" description="Basic and acidic residues" evidence="1">
    <location>
        <begin position="260"/>
        <end position="343"/>
    </location>
</feature>
<dbReference type="EMBL" id="CASHTH010000178">
    <property type="protein sequence ID" value="CAI7993177.1"/>
    <property type="molecule type" value="Genomic_DNA"/>
</dbReference>
<dbReference type="AlphaFoldDB" id="A0AA35QV06"/>
<gene>
    <name evidence="2" type="ORF">GBAR_LOCUS1206</name>
</gene>
<organism evidence="2 3">
    <name type="scientific">Geodia barretti</name>
    <name type="common">Barrett's horny sponge</name>
    <dbReference type="NCBI Taxonomy" id="519541"/>
    <lineage>
        <taxon>Eukaryota</taxon>
        <taxon>Metazoa</taxon>
        <taxon>Porifera</taxon>
        <taxon>Demospongiae</taxon>
        <taxon>Heteroscleromorpha</taxon>
        <taxon>Tetractinellida</taxon>
        <taxon>Astrophorina</taxon>
        <taxon>Geodiidae</taxon>
        <taxon>Geodia</taxon>
    </lineage>
</organism>
<feature type="region of interest" description="Disordered" evidence="1">
    <location>
        <begin position="235"/>
        <end position="352"/>
    </location>
</feature>
<name>A0AA35QV06_GEOBA</name>
<keyword evidence="3" id="KW-1185">Reference proteome</keyword>
<protein>
    <submittedName>
        <fullName evidence="2">Reticulocyte-binding protein 2 homolog a</fullName>
    </submittedName>
</protein>
<evidence type="ECO:0000313" key="3">
    <source>
        <dbReference type="Proteomes" id="UP001174909"/>
    </source>
</evidence>
<sequence length="352" mass="40774">MVTQLQHTTPEQDAHQRLRESVQRIVLEETQGGRRIVRSVVTIMEGDAPGSTPWHQLEAAKFLLKLGFEDARETLGSIHKQGRKTPPASQSVIPAQAGIQGWSGAPGEGDSQQSHINPEQVKLNKKLVRHIRVDTGDGTSMVKFLIDVVEGNEPDARVRDRIEAAKVLLHLCFDNPAQPDPEFMMYYAPCHPDCLCVCKDLPEDHPEVVQAHTPPTEEQREQWAGEAEMMERAAESAELKAAQKARADKDWKLQQYHSPDTVEERRLEREELRKKRQIRREEEQEHDQERRQEMELEHKQEMQLAREQELETVRRRERLTDEEARSERDLEHQQELERDHERLQAITHARSP</sequence>
<evidence type="ECO:0000313" key="2">
    <source>
        <dbReference type="EMBL" id="CAI7993177.1"/>
    </source>
</evidence>
<accession>A0AA35QV06</accession>
<evidence type="ECO:0000256" key="1">
    <source>
        <dbReference type="SAM" id="MobiDB-lite"/>
    </source>
</evidence>